<dbReference type="Gene3D" id="3.10.105.10">
    <property type="entry name" value="Dipeptide-binding Protein, Domain 3"/>
    <property type="match status" value="1"/>
</dbReference>
<dbReference type="Gene3D" id="3.40.190.10">
    <property type="entry name" value="Periplasmic binding protein-like II"/>
    <property type="match status" value="1"/>
</dbReference>
<dbReference type="InterPro" id="IPR039424">
    <property type="entry name" value="SBP_5"/>
</dbReference>
<comment type="caution">
    <text evidence="7">The sequence shown here is derived from an EMBL/GenBank/DDBJ whole genome shotgun (WGS) entry which is preliminary data.</text>
</comment>
<keyword evidence="3" id="KW-0813">Transport</keyword>
<keyword evidence="4 5" id="KW-0732">Signal</keyword>
<reference evidence="7 8" key="1">
    <citation type="submission" date="2016-10" db="EMBL/GenBank/DDBJ databases">
        <authorList>
            <person name="Varghese N."/>
            <person name="Submissions S."/>
        </authorList>
    </citation>
    <scope>NUCLEOTIDE SEQUENCE [LARGE SCALE GENOMIC DNA]</scope>
    <source>
        <strain evidence="7 8">DSM 26672</strain>
    </source>
</reference>
<dbReference type="Proteomes" id="UP000199468">
    <property type="component" value="Unassembled WGS sequence"/>
</dbReference>
<dbReference type="Gene3D" id="3.90.76.10">
    <property type="entry name" value="Dipeptide-binding Protein, Domain 1"/>
    <property type="match status" value="1"/>
</dbReference>
<organism evidence="7 8">
    <name type="scientific">Bosea robiniae</name>
    <dbReference type="NCBI Taxonomy" id="1036780"/>
    <lineage>
        <taxon>Bacteria</taxon>
        <taxon>Pseudomonadati</taxon>
        <taxon>Pseudomonadota</taxon>
        <taxon>Alphaproteobacteria</taxon>
        <taxon>Hyphomicrobiales</taxon>
        <taxon>Boseaceae</taxon>
        <taxon>Bosea</taxon>
    </lineage>
</organism>
<name>A0ABY0P7Q0_9HYPH</name>
<dbReference type="CDD" id="cd08498">
    <property type="entry name" value="PBP2_NikA_DppA_OppA_like_2"/>
    <property type="match status" value="1"/>
</dbReference>
<sequence>MTTRLSTFALSAALIVAAGAANAEDLRIAFGDPVSAIDPQLNNHAGDHSVSQHFWSRLVAQKTEGGVVPDLAASWKNLAPNTWEFKLRENAVWTDGKPVTAEDVAFSYERAQAVPGSVASYKGFLRNVAKVEIKDPHTLVITSRAPDPLLPINISSIYVVSKHVGQTATTDDYNSGKAMVTDGPYAFVSYTPGDRIEMKRNDSFWGPKPEWEKVNYRYIANPAARTAALLSGDVDVIDKVSFSDIEKLEKNPKVKVWSYPGLRALIMQPSFNPNPSKFISDKAGKPLDKNPLLDVRVRKALTIAINREAIADRVARGGVTVASQWMPAGSFGYDPDRAKIDLDPNKAKALLTEAGYPDGFKLTMHVPGERYPLAPETAQAIAQFWTRIGVETQVEVVPFSVYSGAANKNEYAMSMIGWGNGTGEGTYAMTAILATANASKGLGASNWGRYSNPKLDEALAKASAEFDDAKREAIIKDAVKVVMDDVGIMPLYHYKNIWASRPDLKVVPWHSDRTVAMQVSKAK</sequence>
<dbReference type="InterPro" id="IPR000914">
    <property type="entry name" value="SBP_5_dom"/>
</dbReference>
<dbReference type="Pfam" id="PF00496">
    <property type="entry name" value="SBP_bac_5"/>
    <property type="match status" value="1"/>
</dbReference>
<dbReference type="PANTHER" id="PTHR30290:SF9">
    <property type="entry name" value="OLIGOPEPTIDE-BINDING PROTEIN APPA"/>
    <property type="match status" value="1"/>
</dbReference>
<dbReference type="RefSeq" id="WP_091862079.1">
    <property type="nucleotide sequence ID" value="NZ_FNBZ01000010.1"/>
</dbReference>
<feature type="signal peptide" evidence="5">
    <location>
        <begin position="1"/>
        <end position="23"/>
    </location>
</feature>
<evidence type="ECO:0000313" key="8">
    <source>
        <dbReference type="Proteomes" id="UP000199468"/>
    </source>
</evidence>
<evidence type="ECO:0000313" key="7">
    <source>
        <dbReference type="EMBL" id="SDH61504.1"/>
    </source>
</evidence>
<evidence type="ECO:0000256" key="1">
    <source>
        <dbReference type="ARBA" id="ARBA00004418"/>
    </source>
</evidence>
<feature type="domain" description="Solute-binding protein family 5" evidence="6">
    <location>
        <begin position="67"/>
        <end position="438"/>
    </location>
</feature>
<protein>
    <submittedName>
        <fullName evidence="7">Peptide/nickel transport system substrate-binding protein</fullName>
    </submittedName>
</protein>
<evidence type="ECO:0000256" key="3">
    <source>
        <dbReference type="ARBA" id="ARBA00022448"/>
    </source>
</evidence>
<dbReference type="SUPFAM" id="SSF53850">
    <property type="entry name" value="Periplasmic binding protein-like II"/>
    <property type="match status" value="1"/>
</dbReference>
<dbReference type="PIRSF" id="PIRSF002741">
    <property type="entry name" value="MppA"/>
    <property type="match status" value="1"/>
</dbReference>
<gene>
    <name evidence="7" type="ORF">SAMN05421844_1109</name>
</gene>
<dbReference type="PANTHER" id="PTHR30290">
    <property type="entry name" value="PERIPLASMIC BINDING COMPONENT OF ABC TRANSPORTER"/>
    <property type="match status" value="1"/>
</dbReference>
<evidence type="ECO:0000256" key="5">
    <source>
        <dbReference type="SAM" id="SignalP"/>
    </source>
</evidence>
<evidence type="ECO:0000259" key="6">
    <source>
        <dbReference type="Pfam" id="PF00496"/>
    </source>
</evidence>
<accession>A0ABY0P7Q0</accession>
<dbReference type="InterPro" id="IPR030678">
    <property type="entry name" value="Peptide/Ni-bd"/>
</dbReference>
<evidence type="ECO:0000256" key="2">
    <source>
        <dbReference type="ARBA" id="ARBA00005695"/>
    </source>
</evidence>
<proteinExistence type="inferred from homology"/>
<comment type="similarity">
    <text evidence="2">Belongs to the bacterial solute-binding protein 5 family.</text>
</comment>
<dbReference type="EMBL" id="FNBZ01000010">
    <property type="protein sequence ID" value="SDH61504.1"/>
    <property type="molecule type" value="Genomic_DNA"/>
</dbReference>
<keyword evidence="8" id="KW-1185">Reference proteome</keyword>
<feature type="chain" id="PRO_5045109384" evidence="5">
    <location>
        <begin position="24"/>
        <end position="523"/>
    </location>
</feature>
<comment type="subcellular location">
    <subcellularLocation>
        <location evidence="1">Periplasm</location>
    </subcellularLocation>
</comment>
<evidence type="ECO:0000256" key="4">
    <source>
        <dbReference type="ARBA" id="ARBA00022729"/>
    </source>
</evidence>